<dbReference type="SUPFAM" id="SSF46785">
    <property type="entry name" value="Winged helix' DNA-binding domain"/>
    <property type="match status" value="1"/>
</dbReference>
<name>A0A5M6IVI6_9PROT</name>
<organism evidence="2 3">
    <name type="scientific">Rhodovastum atsumiense</name>
    <dbReference type="NCBI Taxonomy" id="504468"/>
    <lineage>
        <taxon>Bacteria</taxon>
        <taxon>Pseudomonadati</taxon>
        <taxon>Pseudomonadota</taxon>
        <taxon>Alphaproteobacteria</taxon>
        <taxon>Acetobacterales</taxon>
        <taxon>Acetobacteraceae</taxon>
        <taxon>Rhodovastum</taxon>
    </lineage>
</organism>
<dbReference type="Pfam" id="PF24034">
    <property type="entry name" value="DUF7343"/>
    <property type="match status" value="1"/>
</dbReference>
<proteinExistence type="predicted"/>
<dbReference type="OrthoDB" id="7269917at2"/>
<feature type="domain" description="DUF7343" evidence="1">
    <location>
        <begin position="145"/>
        <end position="199"/>
    </location>
</feature>
<sequence>MCRSAVKSGACSTFQARHNVGSLGQETEMITQAVGLADIARGDASPAQAGEVLRFIFSEPTPDLLRDAYLALRAWVWKALDQRRRDPELRDWNDILGAASTLMRRHGQDALGSRIDALHELVAESIAVADTYESVDITRRLHVARVLEFLAESGGQASQSAIGERTGLAEANLTDVLNMMSAAGLLERSTLGKEAVFALSRAGEAAQQNRAA</sequence>
<dbReference type="AlphaFoldDB" id="A0A5M6IVI6"/>
<evidence type="ECO:0000259" key="1">
    <source>
        <dbReference type="Pfam" id="PF24034"/>
    </source>
</evidence>
<evidence type="ECO:0000313" key="3">
    <source>
        <dbReference type="Proteomes" id="UP000325255"/>
    </source>
</evidence>
<reference evidence="2 3" key="1">
    <citation type="submission" date="2019-09" db="EMBL/GenBank/DDBJ databases">
        <title>Genome sequence of Rhodovastum atsumiense, a diverse member of the Acetobacteraceae family of non-sulfur purple photosynthetic bacteria.</title>
        <authorList>
            <person name="Meyer T."/>
            <person name="Kyndt J."/>
        </authorList>
    </citation>
    <scope>NUCLEOTIDE SEQUENCE [LARGE SCALE GENOMIC DNA]</scope>
    <source>
        <strain evidence="2 3">DSM 21279</strain>
    </source>
</reference>
<dbReference type="InterPro" id="IPR036388">
    <property type="entry name" value="WH-like_DNA-bd_sf"/>
</dbReference>
<dbReference type="InterPro" id="IPR055767">
    <property type="entry name" value="DUF7343"/>
</dbReference>
<dbReference type="Gene3D" id="1.10.10.10">
    <property type="entry name" value="Winged helix-like DNA-binding domain superfamily/Winged helix DNA-binding domain"/>
    <property type="match status" value="1"/>
</dbReference>
<protein>
    <submittedName>
        <fullName evidence="2">MarR family transcriptional regulator</fullName>
    </submittedName>
</protein>
<gene>
    <name evidence="2" type="ORF">F1189_12550</name>
</gene>
<dbReference type="Proteomes" id="UP000325255">
    <property type="component" value="Unassembled WGS sequence"/>
</dbReference>
<accession>A0A5M6IVI6</accession>
<evidence type="ECO:0000313" key="2">
    <source>
        <dbReference type="EMBL" id="KAA5611857.1"/>
    </source>
</evidence>
<comment type="caution">
    <text evidence="2">The sequence shown here is derived from an EMBL/GenBank/DDBJ whole genome shotgun (WGS) entry which is preliminary data.</text>
</comment>
<keyword evidence="3" id="KW-1185">Reference proteome</keyword>
<dbReference type="InterPro" id="IPR036390">
    <property type="entry name" value="WH_DNA-bd_sf"/>
</dbReference>
<dbReference type="EMBL" id="VWPK01000017">
    <property type="protein sequence ID" value="KAA5611857.1"/>
    <property type="molecule type" value="Genomic_DNA"/>
</dbReference>